<dbReference type="GO" id="GO:0070847">
    <property type="term" value="C:core mediator complex"/>
    <property type="evidence" value="ECO:0007669"/>
    <property type="project" value="TreeGrafter"/>
</dbReference>
<keyword evidence="3" id="KW-0805">Transcription regulation</keyword>
<keyword evidence="8" id="KW-1185">Reference proteome</keyword>
<keyword evidence="4" id="KW-0804">Transcription</keyword>
<evidence type="ECO:0000313" key="7">
    <source>
        <dbReference type="EMBL" id="KAK9831934.1"/>
    </source>
</evidence>
<dbReference type="GO" id="GO:0006357">
    <property type="term" value="P:regulation of transcription by RNA polymerase II"/>
    <property type="evidence" value="ECO:0007669"/>
    <property type="project" value="InterPro"/>
</dbReference>
<feature type="compositionally biased region" description="Low complexity" evidence="6">
    <location>
        <begin position="114"/>
        <end position="127"/>
    </location>
</feature>
<accession>A0AAW1RE09</accession>
<evidence type="ECO:0000313" key="8">
    <source>
        <dbReference type="Proteomes" id="UP001445335"/>
    </source>
</evidence>
<gene>
    <name evidence="7" type="ORF">WJX81_001133</name>
</gene>
<dbReference type="Proteomes" id="UP001445335">
    <property type="component" value="Unassembled WGS sequence"/>
</dbReference>
<dbReference type="GO" id="GO:0003712">
    <property type="term" value="F:transcription coregulator activity"/>
    <property type="evidence" value="ECO:0007669"/>
    <property type="project" value="InterPro"/>
</dbReference>
<evidence type="ECO:0000256" key="5">
    <source>
        <dbReference type="ARBA" id="ARBA00023242"/>
    </source>
</evidence>
<evidence type="ECO:0000256" key="4">
    <source>
        <dbReference type="ARBA" id="ARBA00023163"/>
    </source>
</evidence>
<evidence type="ECO:0000256" key="6">
    <source>
        <dbReference type="SAM" id="MobiDB-lite"/>
    </source>
</evidence>
<dbReference type="GO" id="GO:0016592">
    <property type="term" value="C:mediator complex"/>
    <property type="evidence" value="ECO:0007669"/>
    <property type="project" value="InterPro"/>
</dbReference>
<feature type="region of interest" description="Disordered" evidence="6">
    <location>
        <begin position="114"/>
        <end position="140"/>
    </location>
</feature>
<name>A0AAW1RE09_9CHLO</name>
<evidence type="ECO:0000256" key="3">
    <source>
        <dbReference type="ARBA" id="ARBA00023015"/>
    </source>
</evidence>
<comment type="caution">
    <text evidence="7">The sequence shown here is derived from an EMBL/GenBank/DDBJ whole genome shotgun (WGS) entry which is preliminary data.</text>
</comment>
<reference evidence="7 8" key="1">
    <citation type="journal article" date="2024" name="Nat. Commun.">
        <title>Phylogenomics reveals the evolutionary origins of lichenization in chlorophyte algae.</title>
        <authorList>
            <person name="Puginier C."/>
            <person name="Libourel C."/>
            <person name="Otte J."/>
            <person name="Skaloud P."/>
            <person name="Haon M."/>
            <person name="Grisel S."/>
            <person name="Petersen M."/>
            <person name="Berrin J.G."/>
            <person name="Delaux P.M."/>
            <person name="Dal Grande F."/>
            <person name="Keller J."/>
        </authorList>
    </citation>
    <scope>NUCLEOTIDE SEQUENCE [LARGE SCALE GENOMIC DNA]</scope>
    <source>
        <strain evidence="7 8">SAG 245.80</strain>
    </source>
</reference>
<proteinExistence type="inferred from homology"/>
<dbReference type="AlphaFoldDB" id="A0AAW1RE09"/>
<organism evidence="7 8">
    <name type="scientific">Elliptochloris bilobata</name>
    <dbReference type="NCBI Taxonomy" id="381761"/>
    <lineage>
        <taxon>Eukaryota</taxon>
        <taxon>Viridiplantae</taxon>
        <taxon>Chlorophyta</taxon>
        <taxon>core chlorophytes</taxon>
        <taxon>Trebouxiophyceae</taxon>
        <taxon>Trebouxiophyceae incertae sedis</taxon>
        <taxon>Elliptochloris clade</taxon>
        <taxon>Elliptochloris</taxon>
    </lineage>
</organism>
<protein>
    <recommendedName>
        <fullName evidence="9">Mediator of RNA polymerase II transcription subunit 4</fullName>
    </recommendedName>
</protein>
<dbReference type="EMBL" id="JALJOU010000043">
    <property type="protein sequence ID" value="KAK9831934.1"/>
    <property type="molecule type" value="Genomic_DNA"/>
</dbReference>
<evidence type="ECO:0000256" key="2">
    <source>
        <dbReference type="ARBA" id="ARBA00009626"/>
    </source>
</evidence>
<keyword evidence="5" id="KW-0539">Nucleus</keyword>
<comment type="subcellular location">
    <subcellularLocation>
        <location evidence="1">Nucleus</location>
    </subcellularLocation>
</comment>
<evidence type="ECO:0000256" key="1">
    <source>
        <dbReference type="ARBA" id="ARBA00004123"/>
    </source>
</evidence>
<sequence length="163" mass="17477">MQRSGAGVLPASAKHSALLDKWTTALQAAAEGLQRLLDRNALPDVPDYSRVQPGVDSARRLVTYAHKLSYTTFAPPGFEAGKTPLRNFRPPAPQDWQLRASLLHQFAAATKAAPSGAAAAVEAAPRRAAPPPPAPNSAFDFILNPDLEEVEEAFSSDEEYSDD</sequence>
<comment type="similarity">
    <text evidence="2">Belongs to the Mediator complex subunit 4 family.</text>
</comment>
<dbReference type="PANTHER" id="PTHR13208">
    <property type="entry name" value="MEDIATOR OF RNA POLYMERASE II TRANSCRIPTION SUBUNIT 4"/>
    <property type="match status" value="1"/>
</dbReference>
<dbReference type="InterPro" id="IPR019258">
    <property type="entry name" value="Mediator_Med4"/>
</dbReference>
<evidence type="ECO:0008006" key="9">
    <source>
        <dbReference type="Google" id="ProtNLM"/>
    </source>
</evidence>
<dbReference type="PANTHER" id="PTHR13208:SF2">
    <property type="entry name" value="MEDIATOR OF RNA POLYMERASE II TRANSCRIPTION SUBUNIT 4"/>
    <property type="match status" value="1"/>
</dbReference>